<comment type="caution">
    <text evidence="2">The sequence shown here is derived from an EMBL/GenBank/DDBJ whole genome shotgun (WGS) entry which is preliminary data.</text>
</comment>
<gene>
    <name evidence="2" type="ORF">ISN44_As10g028850</name>
</gene>
<dbReference type="CDD" id="cd10910">
    <property type="entry name" value="PIN_limkain_b1_N_like"/>
    <property type="match status" value="1"/>
</dbReference>
<evidence type="ECO:0000259" key="1">
    <source>
        <dbReference type="Pfam" id="PF01936"/>
    </source>
</evidence>
<dbReference type="OrthoDB" id="1042662at2759"/>
<dbReference type="InterPro" id="IPR024768">
    <property type="entry name" value="Marf1"/>
</dbReference>
<dbReference type="GO" id="GO:0005777">
    <property type="term" value="C:peroxisome"/>
    <property type="evidence" value="ECO:0007669"/>
    <property type="project" value="InterPro"/>
</dbReference>
<evidence type="ECO:0000313" key="2">
    <source>
        <dbReference type="EMBL" id="KAG7566303.1"/>
    </source>
</evidence>
<accession>A0A8T2A045</accession>
<sequence length="235" mass="26603">MTSDSVYLYSRYDCFVFSCKVTDDAPPSYSKSFIRDCVNAKTQIFWDIEDFPIPDGLDPESVCQKIKQGLDFRGDVSISVYYEDKTVPEEVLDKYRDARITLHPHGGKSTRLDNMILDILLWSMDNPSDYYHPVNLVVISRNISKETLLNNVLQSCTCTEYNVVVVLPDNFLSQGMPPLPGVNSSWLWKSLLDGGEPIDQSLIDPLVDPLELVDLSRDPTYYCEVCDGPRPTGLN</sequence>
<feature type="domain" description="NYN" evidence="1">
    <location>
        <begin position="41"/>
        <end position="167"/>
    </location>
</feature>
<dbReference type="PANTHER" id="PTHR14379:SF7">
    <property type="entry name" value="ENDONUCLEASE OR GLYCOSYL HYDROLASE-RELATED"/>
    <property type="match status" value="1"/>
</dbReference>
<dbReference type="GO" id="GO:0010468">
    <property type="term" value="P:regulation of gene expression"/>
    <property type="evidence" value="ECO:0007669"/>
    <property type="project" value="InterPro"/>
</dbReference>
<dbReference type="Proteomes" id="UP000694251">
    <property type="component" value="Chromosome 10"/>
</dbReference>
<dbReference type="EMBL" id="JAEFBJ010000010">
    <property type="protein sequence ID" value="KAG7566303.1"/>
    <property type="molecule type" value="Genomic_DNA"/>
</dbReference>
<organism evidence="2 3">
    <name type="scientific">Arabidopsis suecica</name>
    <name type="common">Swedish thale-cress</name>
    <name type="synonym">Cardaminopsis suecica</name>
    <dbReference type="NCBI Taxonomy" id="45249"/>
    <lineage>
        <taxon>Eukaryota</taxon>
        <taxon>Viridiplantae</taxon>
        <taxon>Streptophyta</taxon>
        <taxon>Embryophyta</taxon>
        <taxon>Tracheophyta</taxon>
        <taxon>Spermatophyta</taxon>
        <taxon>Magnoliopsida</taxon>
        <taxon>eudicotyledons</taxon>
        <taxon>Gunneridae</taxon>
        <taxon>Pentapetalae</taxon>
        <taxon>rosids</taxon>
        <taxon>malvids</taxon>
        <taxon>Brassicales</taxon>
        <taxon>Brassicaceae</taxon>
        <taxon>Camelineae</taxon>
        <taxon>Arabidopsis</taxon>
    </lineage>
</organism>
<keyword evidence="3" id="KW-1185">Reference proteome</keyword>
<dbReference type="InterPro" id="IPR021139">
    <property type="entry name" value="NYN"/>
</dbReference>
<evidence type="ECO:0000313" key="3">
    <source>
        <dbReference type="Proteomes" id="UP000694251"/>
    </source>
</evidence>
<dbReference type="AlphaFoldDB" id="A0A8T2A045"/>
<name>A0A8T2A045_ARASU</name>
<protein>
    <submittedName>
        <fullName evidence="2">NYN domain limkain-b1-type</fullName>
    </submittedName>
</protein>
<proteinExistence type="predicted"/>
<reference evidence="2 3" key="1">
    <citation type="submission" date="2020-12" db="EMBL/GenBank/DDBJ databases">
        <title>Concerted genomic and epigenomic changes stabilize Arabidopsis allopolyploids.</title>
        <authorList>
            <person name="Chen Z."/>
        </authorList>
    </citation>
    <scope>NUCLEOTIDE SEQUENCE [LARGE SCALE GENOMIC DNA]</scope>
    <source>
        <strain evidence="2">As9502</strain>
        <tissue evidence="2">Leaf</tissue>
    </source>
</reference>
<dbReference type="GO" id="GO:0004540">
    <property type="term" value="F:RNA nuclease activity"/>
    <property type="evidence" value="ECO:0007669"/>
    <property type="project" value="InterPro"/>
</dbReference>
<dbReference type="Pfam" id="PF01936">
    <property type="entry name" value="NYN"/>
    <property type="match status" value="1"/>
</dbReference>
<dbReference type="PANTHER" id="PTHR14379">
    <property type="entry name" value="LIMKAIN B LKAP"/>
    <property type="match status" value="1"/>
</dbReference>